<name>A0A8S9ZBN2_9BILA</name>
<proteinExistence type="predicted"/>
<reference evidence="1" key="1">
    <citation type="journal article" date="2020" name="Ecol. Evol.">
        <title>Genome structure and content of the rice root-knot nematode (Meloidogyne graminicola).</title>
        <authorList>
            <person name="Phan N.T."/>
            <person name="Danchin E.G.J."/>
            <person name="Klopp C."/>
            <person name="Perfus-Barbeoch L."/>
            <person name="Kozlowski D.K."/>
            <person name="Koutsovoulos G.D."/>
            <person name="Lopez-Roques C."/>
            <person name="Bouchez O."/>
            <person name="Zahm M."/>
            <person name="Besnard G."/>
            <person name="Bellafiore S."/>
        </authorList>
    </citation>
    <scope>NUCLEOTIDE SEQUENCE</scope>
    <source>
        <strain evidence="1">VN-18</strain>
    </source>
</reference>
<feature type="non-terminal residue" evidence="1">
    <location>
        <position position="1"/>
    </location>
</feature>
<protein>
    <submittedName>
        <fullName evidence="1">Uncharacterized protein</fullName>
    </submittedName>
</protein>
<accession>A0A8S9ZBN2</accession>
<organism evidence="1 2">
    <name type="scientific">Meloidogyne graminicola</name>
    <dbReference type="NCBI Taxonomy" id="189291"/>
    <lineage>
        <taxon>Eukaryota</taxon>
        <taxon>Metazoa</taxon>
        <taxon>Ecdysozoa</taxon>
        <taxon>Nematoda</taxon>
        <taxon>Chromadorea</taxon>
        <taxon>Rhabditida</taxon>
        <taxon>Tylenchina</taxon>
        <taxon>Tylenchomorpha</taxon>
        <taxon>Tylenchoidea</taxon>
        <taxon>Meloidogynidae</taxon>
        <taxon>Meloidogyninae</taxon>
        <taxon>Meloidogyne</taxon>
    </lineage>
</organism>
<sequence>MYEKFLNSSSSNDLSTTTCSCSTELTLENRINALEVEKDKTNIVNQLILTKLDLVN</sequence>
<gene>
    <name evidence="1" type="ORF">Mgra_00009453</name>
</gene>
<comment type="caution">
    <text evidence="1">The sequence shown here is derived from an EMBL/GenBank/DDBJ whole genome shotgun (WGS) entry which is preliminary data.</text>
</comment>
<evidence type="ECO:0000313" key="1">
    <source>
        <dbReference type="EMBL" id="KAF7627242.1"/>
    </source>
</evidence>
<evidence type="ECO:0000313" key="2">
    <source>
        <dbReference type="Proteomes" id="UP000605970"/>
    </source>
</evidence>
<dbReference type="Proteomes" id="UP000605970">
    <property type="component" value="Unassembled WGS sequence"/>
</dbReference>
<dbReference type="EMBL" id="JABEBT010000158">
    <property type="protein sequence ID" value="KAF7627242.1"/>
    <property type="molecule type" value="Genomic_DNA"/>
</dbReference>
<keyword evidence="2" id="KW-1185">Reference proteome</keyword>
<dbReference type="AlphaFoldDB" id="A0A8S9ZBN2"/>